<evidence type="ECO:0000313" key="2">
    <source>
        <dbReference type="EMBL" id="EJW89205.1"/>
    </source>
</evidence>
<dbReference type="PANTHER" id="PTHR32154:SF0">
    <property type="entry name" value="PYRUVATE-FLAVODOXIN OXIDOREDUCTASE-RELATED"/>
    <property type="match status" value="1"/>
</dbReference>
<name>J9BNP6_9ZZZZ</name>
<dbReference type="PROSITE" id="PS51379">
    <property type="entry name" value="4FE4S_FER_2"/>
    <property type="match status" value="1"/>
</dbReference>
<proteinExistence type="predicted"/>
<dbReference type="PROSITE" id="PS00198">
    <property type="entry name" value="4FE4S_FER_1"/>
    <property type="match status" value="1"/>
</dbReference>
<feature type="non-terminal residue" evidence="2">
    <location>
        <position position="75"/>
    </location>
</feature>
<protein>
    <submittedName>
        <fullName evidence="2">Pyruvate:ferredoxin (Flavodoxin) oxidoreductase</fullName>
    </submittedName>
</protein>
<organism evidence="2">
    <name type="scientific">gut metagenome</name>
    <dbReference type="NCBI Taxonomy" id="749906"/>
    <lineage>
        <taxon>unclassified sequences</taxon>
        <taxon>metagenomes</taxon>
        <taxon>organismal metagenomes</taxon>
    </lineage>
</organism>
<reference evidence="2" key="1">
    <citation type="journal article" date="2012" name="PLoS ONE">
        <title>Gene sets for utilization of primary and secondary nutrition supplies in the distal gut of endangered iberian lynx.</title>
        <authorList>
            <person name="Alcaide M."/>
            <person name="Messina E."/>
            <person name="Richter M."/>
            <person name="Bargiela R."/>
            <person name="Peplies J."/>
            <person name="Huws S.A."/>
            <person name="Newbold C.J."/>
            <person name="Golyshin P.N."/>
            <person name="Simon M.A."/>
            <person name="Lopez G."/>
            <person name="Yakimov M.M."/>
            <person name="Ferrer M."/>
        </authorList>
    </citation>
    <scope>NUCLEOTIDE SEQUENCE</scope>
</reference>
<comment type="caution">
    <text evidence="2">The sequence shown here is derived from an EMBL/GenBank/DDBJ whole genome shotgun (WGS) entry which is preliminary data.</text>
</comment>
<dbReference type="EMBL" id="AMCI01009625">
    <property type="protein sequence ID" value="EJW89205.1"/>
    <property type="molecule type" value="Genomic_DNA"/>
</dbReference>
<dbReference type="InterPro" id="IPR017900">
    <property type="entry name" value="4Fe4S_Fe_S_CS"/>
</dbReference>
<dbReference type="Gene3D" id="3.30.70.20">
    <property type="match status" value="1"/>
</dbReference>
<keyword evidence="2" id="KW-0670">Pyruvate</keyword>
<dbReference type="AlphaFoldDB" id="J9BNP6"/>
<sequence>PHAVIRPVALTEEELAKAPEGIETIDMIGMPGLKFTMTVSAYDCTGCGSCANVCPGKKGEKALVMENMEANAGKQ</sequence>
<feature type="non-terminal residue" evidence="2">
    <location>
        <position position="1"/>
    </location>
</feature>
<gene>
    <name evidence="2" type="ORF">EVA_22688</name>
</gene>
<dbReference type="GO" id="GO:0006979">
    <property type="term" value="P:response to oxidative stress"/>
    <property type="evidence" value="ECO:0007669"/>
    <property type="project" value="TreeGrafter"/>
</dbReference>
<evidence type="ECO:0000259" key="1">
    <source>
        <dbReference type="PROSITE" id="PS51379"/>
    </source>
</evidence>
<accession>J9BNP6</accession>
<dbReference type="InterPro" id="IPR050722">
    <property type="entry name" value="Pyruvate:ferred/Flavod_OxRd"/>
</dbReference>
<feature type="domain" description="4Fe-4S ferredoxin-type" evidence="1">
    <location>
        <begin position="35"/>
        <end position="55"/>
    </location>
</feature>
<dbReference type="PANTHER" id="PTHR32154">
    <property type="entry name" value="PYRUVATE-FLAVODOXIN OXIDOREDUCTASE-RELATED"/>
    <property type="match status" value="1"/>
</dbReference>
<dbReference type="Pfam" id="PF00037">
    <property type="entry name" value="Fer4"/>
    <property type="match status" value="1"/>
</dbReference>
<dbReference type="InterPro" id="IPR017896">
    <property type="entry name" value="4Fe4S_Fe-S-bd"/>
</dbReference>
<dbReference type="SUPFAM" id="SSF54862">
    <property type="entry name" value="4Fe-4S ferredoxins"/>
    <property type="match status" value="1"/>
</dbReference>